<keyword evidence="3" id="KW-0202">Cytokine</keyword>
<dbReference type="Pfam" id="PF00048">
    <property type="entry name" value="IL8"/>
    <property type="match status" value="1"/>
</dbReference>
<evidence type="ECO:0000259" key="7">
    <source>
        <dbReference type="SMART" id="SM00199"/>
    </source>
</evidence>
<dbReference type="GO" id="GO:0005615">
    <property type="term" value="C:extracellular space"/>
    <property type="evidence" value="ECO:0007669"/>
    <property type="project" value="UniProtKB-KW"/>
</dbReference>
<keyword evidence="4" id="KW-0964">Secreted</keyword>
<gene>
    <name evidence="9" type="primary">LOC114502361</name>
</gene>
<protein>
    <submittedName>
        <fullName evidence="9">C-C motif chemokine 3-like</fullName>
    </submittedName>
</protein>
<dbReference type="AlphaFoldDB" id="A0A6J2M9R1"/>
<dbReference type="GO" id="GO:0048020">
    <property type="term" value="F:CCR chemokine receptor binding"/>
    <property type="evidence" value="ECO:0007669"/>
    <property type="project" value="TreeGrafter"/>
</dbReference>
<dbReference type="InterPro" id="IPR036048">
    <property type="entry name" value="Interleukin_8-like_sf"/>
</dbReference>
<dbReference type="CDD" id="cd00272">
    <property type="entry name" value="Chemokine_CC"/>
    <property type="match status" value="1"/>
</dbReference>
<dbReference type="InterPro" id="IPR001811">
    <property type="entry name" value="Chemokine_IL8-like_dom"/>
</dbReference>
<evidence type="ECO:0000256" key="4">
    <source>
        <dbReference type="ARBA" id="ARBA00022525"/>
    </source>
</evidence>
<evidence type="ECO:0000256" key="5">
    <source>
        <dbReference type="ARBA" id="ARBA00022729"/>
    </source>
</evidence>
<evidence type="ECO:0000313" key="9">
    <source>
        <dbReference type="RefSeq" id="XP_028375035.1"/>
    </source>
</evidence>
<keyword evidence="5 6" id="KW-0732">Signal</keyword>
<dbReference type="InterPro" id="IPR039809">
    <property type="entry name" value="Chemokine_b/g/d"/>
</dbReference>
<evidence type="ECO:0000313" key="8">
    <source>
        <dbReference type="Proteomes" id="UP000504628"/>
    </source>
</evidence>
<dbReference type="Gene3D" id="2.40.50.40">
    <property type="match status" value="1"/>
</dbReference>
<keyword evidence="8" id="KW-1185">Reference proteome</keyword>
<feature type="chain" id="PRO_5027108368" evidence="6">
    <location>
        <begin position="19"/>
        <end position="93"/>
    </location>
</feature>
<sequence length="93" mass="10239">MKVLEATVLVLLCTGALCSFGKQGIYIVPTCCSSYTRPIPRKLVVGYFKTSGQCSSPAVVFLTKKGRHFCADPRDAWVQDYISSMEEVSQVVQ</sequence>
<dbReference type="SUPFAM" id="SSF54117">
    <property type="entry name" value="Interleukin 8-like chemokines"/>
    <property type="match status" value="1"/>
</dbReference>
<dbReference type="InParanoid" id="A0A6J2M9R1"/>
<dbReference type="GO" id="GO:0061844">
    <property type="term" value="P:antimicrobial humoral immune response mediated by antimicrobial peptide"/>
    <property type="evidence" value="ECO:0007669"/>
    <property type="project" value="TreeGrafter"/>
</dbReference>
<dbReference type="RefSeq" id="XP_028375035.1">
    <property type="nucleotide sequence ID" value="XM_028519234.2"/>
</dbReference>
<dbReference type="GO" id="GO:0006954">
    <property type="term" value="P:inflammatory response"/>
    <property type="evidence" value="ECO:0007669"/>
    <property type="project" value="TreeGrafter"/>
</dbReference>
<organism evidence="8 9">
    <name type="scientific">Phyllostomus discolor</name>
    <name type="common">pale spear-nosed bat</name>
    <dbReference type="NCBI Taxonomy" id="89673"/>
    <lineage>
        <taxon>Eukaryota</taxon>
        <taxon>Metazoa</taxon>
        <taxon>Chordata</taxon>
        <taxon>Craniata</taxon>
        <taxon>Vertebrata</taxon>
        <taxon>Euteleostomi</taxon>
        <taxon>Mammalia</taxon>
        <taxon>Eutheria</taxon>
        <taxon>Laurasiatheria</taxon>
        <taxon>Chiroptera</taxon>
        <taxon>Yangochiroptera</taxon>
        <taxon>Phyllostomidae</taxon>
        <taxon>Phyllostominae</taxon>
        <taxon>Phyllostomus</taxon>
    </lineage>
</organism>
<evidence type="ECO:0000256" key="6">
    <source>
        <dbReference type="SAM" id="SignalP"/>
    </source>
</evidence>
<dbReference type="GO" id="GO:0070098">
    <property type="term" value="P:chemokine-mediated signaling pathway"/>
    <property type="evidence" value="ECO:0007669"/>
    <property type="project" value="TreeGrafter"/>
</dbReference>
<evidence type="ECO:0000256" key="2">
    <source>
        <dbReference type="ARBA" id="ARBA00010868"/>
    </source>
</evidence>
<comment type="subcellular location">
    <subcellularLocation>
        <location evidence="1">Secreted</location>
    </subcellularLocation>
</comment>
<proteinExistence type="inferred from homology"/>
<reference evidence="9" key="1">
    <citation type="submission" date="2025-08" db="UniProtKB">
        <authorList>
            <consortium name="RefSeq"/>
        </authorList>
    </citation>
    <scope>IDENTIFICATION</scope>
    <source>
        <tissue evidence="9">Muscle</tissue>
    </source>
</reference>
<accession>A0A6J2M9R1</accession>
<comment type="similarity">
    <text evidence="2">Belongs to the intercrine beta (chemokine CC) family.</text>
</comment>
<dbReference type="GO" id="GO:0030335">
    <property type="term" value="P:positive regulation of cell migration"/>
    <property type="evidence" value="ECO:0007669"/>
    <property type="project" value="TreeGrafter"/>
</dbReference>
<dbReference type="PANTHER" id="PTHR12015:SF183">
    <property type="entry name" value="C-C MOTIF CHEMOKINE 3"/>
    <property type="match status" value="1"/>
</dbReference>
<evidence type="ECO:0000256" key="1">
    <source>
        <dbReference type="ARBA" id="ARBA00004613"/>
    </source>
</evidence>
<name>A0A6J2M9R1_9CHIR</name>
<dbReference type="GO" id="GO:0008009">
    <property type="term" value="F:chemokine activity"/>
    <property type="evidence" value="ECO:0007669"/>
    <property type="project" value="InterPro"/>
</dbReference>
<feature type="domain" description="Chemokine interleukin-8-like" evidence="7">
    <location>
        <begin position="28"/>
        <end position="85"/>
    </location>
</feature>
<dbReference type="PANTHER" id="PTHR12015">
    <property type="entry name" value="SMALL INDUCIBLE CYTOKINE A"/>
    <property type="match status" value="1"/>
</dbReference>
<dbReference type="SMART" id="SM00199">
    <property type="entry name" value="SCY"/>
    <property type="match status" value="1"/>
</dbReference>
<evidence type="ECO:0000256" key="3">
    <source>
        <dbReference type="ARBA" id="ARBA00022514"/>
    </source>
</evidence>
<feature type="signal peptide" evidence="6">
    <location>
        <begin position="1"/>
        <end position="18"/>
    </location>
</feature>
<dbReference type="KEGG" id="pdic:114502361"/>
<dbReference type="FunFam" id="2.40.50.40:FF:000002">
    <property type="entry name" value="C-C motif chemokine"/>
    <property type="match status" value="1"/>
</dbReference>
<dbReference type="GeneID" id="114502361"/>
<dbReference type="OrthoDB" id="9447832at2759"/>
<dbReference type="Proteomes" id="UP000504628">
    <property type="component" value="Chromosome 8"/>
</dbReference>